<dbReference type="Proteomes" id="UP000469421">
    <property type="component" value="Unassembled WGS sequence"/>
</dbReference>
<feature type="transmembrane region" description="Helical" evidence="5">
    <location>
        <begin position="78"/>
        <end position="97"/>
    </location>
</feature>
<dbReference type="SUPFAM" id="SSF103473">
    <property type="entry name" value="MFS general substrate transporter"/>
    <property type="match status" value="1"/>
</dbReference>
<feature type="transmembrane region" description="Helical" evidence="5">
    <location>
        <begin position="154"/>
        <end position="173"/>
    </location>
</feature>
<dbReference type="RefSeq" id="WP_153501358.1">
    <property type="nucleotide sequence ID" value="NZ_WIRE01000001.1"/>
</dbReference>
<proteinExistence type="predicted"/>
<dbReference type="PANTHER" id="PTHR23546">
    <property type="entry name" value="TRANSPORT PROTEIN"/>
    <property type="match status" value="1"/>
</dbReference>
<feature type="domain" description="Major facilitator superfamily (MFS) profile" evidence="6">
    <location>
        <begin position="12"/>
        <end position="406"/>
    </location>
</feature>
<evidence type="ECO:0000259" key="6">
    <source>
        <dbReference type="PROSITE" id="PS50850"/>
    </source>
</evidence>
<evidence type="ECO:0000256" key="3">
    <source>
        <dbReference type="ARBA" id="ARBA00022989"/>
    </source>
</evidence>
<evidence type="ECO:0000313" key="7">
    <source>
        <dbReference type="EMBL" id="MQX54033.1"/>
    </source>
</evidence>
<reference evidence="7 8" key="1">
    <citation type="submission" date="2019-10" db="EMBL/GenBank/DDBJ databases">
        <title>Alcanivorax sp.PA15-N-34 draft genome sequence.</title>
        <authorList>
            <person name="Liao X."/>
            <person name="Shao Z."/>
        </authorList>
    </citation>
    <scope>NUCLEOTIDE SEQUENCE [LARGE SCALE GENOMIC DNA]</scope>
    <source>
        <strain evidence="7 8">PA15-N-34</strain>
    </source>
</reference>
<feature type="transmembrane region" description="Helical" evidence="5">
    <location>
        <begin position="15"/>
        <end position="36"/>
    </location>
</feature>
<feature type="transmembrane region" description="Helical" evidence="5">
    <location>
        <begin position="48"/>
        <end position="66"/>
    </location>
</feature>
<evidence type="ECO:0000313" key="8">
    <source>
        <dbReference type="Proteomes" id="UP000469421"/>
    </source>
</evidence>
<feature type="transmembrane region" description="Helical" evidence="5">
    <location>
        <begin position="264"/>
        <end position="286"/>
    </location>
</feature>
<gene>
    <name evidence="7" type="ORF">GFN93_12300</name>
</gene>
<dbReference type="PRINTS" id="PR01035">
    <property type="entry name" value="TCRTETA"/>
</dbReference>
<dbReference type="InterPro" id="IPR020846">
    <property type="entry name" value="MFS_dom"/>
</dbReference>
<feature type="transmembrane region" description="Helical" evidence="5">
    <location>
        <begin position="383"/>
        <end position="403"/>
    </location>
</feature>
<keyword evidence="3 5" id="KW-1133">Transmembrane helix</keyword>
<feature type="transmembrane region" description="Helical" evidence="5">
    <location>
        <begin position="320"/>
        <end position="342"/>
    </location>
</feature>
<name>A0A6N7LUR4_9GAMM</name>
<dbReference type="InterPro" id="IPR011701">
    <property type="entry name" value="MFS"/>
</dbReference>
<keyword evidence="4 5" id="KW-0472">Membrane</keyword>
<evidence type="ECO:0000256" key="5">
    <source>
        <dbReference type="SAM" id="Phobius"/>
    </source>
</evidence>
<feature type="transmembrane region" description="Helical" evidence="5">
    <location>
        <begin position="354"/>
        <end position="377"/>
    </location>
</feature>
<evidence type="ECO:0000256" key="4">
    <source>
        <dbReference type="ARBA" id="ARBA00023136"/>
    </source>
</evidence>
<keyword evidence="8" id="KW-1185">Reference proteome</keyword>
<dbReference type="InterPro" id="IPR001958">
    <property type="entry name" value="Tet-R_TetA/multi-R_MdtG-like"/>
</dbReference>
<dbReference type="EMBL" id="WIRE01000001">
    <property type="protein sequence ID" value="MQX54033.1"/>
    <property type="molecule type" value="Genomic_DNA"/>
</dbReference>
<accession>A0A6N7LUR4</accession>
<feature type="transmembrane region" description="Helical" evidence="5">
    <location>
        <begin position="230"/>
        <end position="252"/>
    </location>
</feature>
<dbReference type="InterPro" id="IPR036259">
    <property type="entry name" value="MFS_trans_sf"/>
</dbReference>
<dbReference type="Gene3D" id="1.20.1250.20">
    <property type="entry name" value="MFS general substrate transporter like domains"/>
    <property type="match status" value="1"/>
</dbReference>
<dbReference type="PROSITE" id="PS50850">
    <property type="entry name" value="MFS"/>
    <property type="match status" value="1"/>
</dbReference>
<feature type="transmembrane region" description="Helical" evidence="5">
    <location>
        <begin position="293"/>
        <end position="314"/>
    </location>
</feature>
<dbReference type="GO" id="GO:0016020">
    <property type="term" value="C:membrane"/>
    <property type="evidence" value="ECO:0007669"/>
    <property type="project" value="UniProtKB-SubCell"/>
</dbReference>
<keyword evidence="2 5" id="KW-0812">Transmembrane</keyword>
<feature type="transmembrane region" description="Helical" evidence="5">
    <location>
        <begin position="179"/>
        <end position="197"/>
    </location>
</feature>
<dbReference type="Pfam" id="PF07690">
    <property type="entry name" value="MFS_1"/>
    <property type="match status" value="1"/>
</dbReference>
<sequence>MNGSKRNASTLQHSILLMAVAATALGQTLVFTLLPSLGRATGMAEMEVGLIISCSSLIFALASPVWGTVSESLGRKSVLVIGLTGYSVGTLLFGLVFHAGLNGWITGAVLVAGLVLSRMLQAAIMAATPAAAAAYTADITTPEQRTQGMGRIGAANNLGTVIGPVSGGVLAAVSLVFPLYAVSVITGLMAITTAMFLPPSPQVRSQRTMNLRQTLKKGLGAYADPRLRDLLMTGVMLFMSFALIQQTLGFLFQDHFHMSPQDSARTLGLTMMAAAITSLSGQIIVVQWLRAPAVLLIAMAVPAIGAGAVLLWVVESQLLMSAAVLLVGLGLGFGMPAIMSLASLRVSHEEQGRVAGLASACPALGFILGPLVGTGLYTLDHRWPYLLVMALMLPLSLLAWRLVRRS</sequence>
<dbReference type="GO" id="GO:0022857">
    <property type="term" value="F:transmembrane transporter activity"/>
    <property type="evidence" value="ECO:0007669"/>
    <property type="project" value="InterPro"/>
</dbReference>
<dbReference type="PANTHER" id="PTHR23546:SF1">
    <property type="entry name" value="MEMBRANE PROTEIN"/>
    <property type="match status" value="1"/>
</dbReference>
<evidence type="ECO:0000256" key="2">
    <source>
        <dbReference type="ARBA" id="ARBA00022692"/>
    </source>
</evidence>
<evidence type="ECO:0000256" key="1">
    <source>
        <dbReference type="ARBA" id="ARBA00004141"/>
    </source>
</evidence>
<organism evidence="7 8">
    <name type="scientific">Alcanivorax sediminis</name>
    <dbReference type="NCBI Taxonomy" id="2663008"/>
    <lineage>
        <taxon>Bacteria</taxon>
        <taxon>Pseudomonadati</taxon>
        <taxon>Pseudomonadota</taxon>
        <taxon>Gammaproteobacteria</taxon>
        <taxon>Oceanospirillales</taxon>
        <taxon>Alcanivoracaceae</taxon>
        <taxon>Alcanivorax</taxon>
    </lineage>
</organism>
<feature type="transmembrane region" description="Helical" evidence="5">
    <location>
        <begin position="103"/>
        <end position="120"/>
    </location>
</feature>
<dbReference type="AlphaFoldDB" id="A0A6N7LUR4"/>
<comment type="subcellular location">
    <subcellularLocation>
        <location evidence="1">Membrane</location>
        <topology evidence="1">Multi-pass membrane protein</topology>
    </subcellularLocation>
</comment>
<protein>
    <submittedName>
        <fullName evidence="7">MFS transporter</fullName>
    </submittedName>
</protein>
<comment type="caution">
    <text evidence="7">The sequence shown here is derived from an EMBL/GenBank/DDBJ whole genome shotgun (WGS) entry which is preliminary data.</text>
</comment>